<dbReference type="VEuPathDB" id="FungiDB:PSTT_05568"/>
<accession>A0A2S4VL32</accession>
<evidence type="ECO:0000313" key="3">
    <source>
        <dbReference type="Proteomes" id="UP000238274"/>
    </source>
</evidence>
<sequence length="593" mass="66575">MIAYILRSLVRSAAGHSITSLSLVYLKPTKCQDILYFIYFPSFTRTPAAGHSYITRIVVLTPLRQITNLTDISNHRFFQDFTMAPKRPPHDPRQQRSCKTKLALEKVKSCHQTADTIGVPKVNPFGQRSYSHVAAQTFPAVAMLNSMKIRSILQEQGTHVKSGASRATLARKYKSMVDQSTYPEAKRFKDGRQSPLENGLESNATCGNMDVDLLDQPSENVVGLLDSEDDVHSTASSVKVATLRQPLSTTGSDSRASHWIDLTNNSIHDRTLPDPKDAMDEDQQSNVNNESEESDYSNEREWVPIAAEDPDSSYTNGPAPQRDVTTQNPAKDSDTNTNKPDLTTLSTAHLRRLVKSHGLPYSRITRDNLLILCESFSQQQQPSGTRSGQTFRHQVSDTPSSPPADFDSHPDGEAGPDGQQSEEHNNISCQAMHRRTAAEIKDMKKTQKLTLAQLDETLRVVQQLRDDLKKKSTRGAKARGKLEGSSVQRSDFRKLIRRHVAVLLGWSIKNKTFPRPATEAVDIFVELVECGGYADLDENFQDRVIIASEMRKYVRETLARRYKKENLWPEDKQTKHTSTQKRKGCRSHGTETL</sequence>
<reference evidence="3" key="3">
    <citation type="journal article" date="2018" name="Mol. Plant Microbe Interact.">
        <title>Genome sequence resources for the wheat stripe rust pathogen (Puccinia striiformis f. sp. tritici) and the barley stripe rust pathogen (Puccinia striiformis f. sp. hordei).</title>
        <authorList>
            <person name="Xia C."/>
            <person name="Wang M."/>
            <person name="Yin C."/>
            <person name="Cornejo O.E."/>
            <person name="Hulbert S.H."/>
            <person name="Chen X."/>
        </authorList>
    </citation>
    <scope>NUCLEOTIDE SEQUENCE [LARGE SCALE GENOMIC DNA]</scope>
    <source>
        <strain evidence="3">93TX-2</strain>
    </source>
</reference>
<evidence type="ECO:0000313" key="2">
    <source>
        <dbReference type="EMBL" id="POW10266.1"/>
    </source>
</evidence>
<evidence type="ECO:0000256" key="1">
    <source>
        <dbReference type="SAM" id="MobiDB-lite"/>
    </source>
</evidence>
<name>A0A2S4VL32_9BASI</name>
<feature type="region of interest" description="Disordered" evidence="1">
    <location>
        <begin position="266"/>
        <end position="344"/>
    </location>
</feature>
<reference evidence="3" key="2">
    <citation type="journal article" date="2018" name="BMC Genomics">
        <title>Genomic insights into host adaptation between the wheat stripe rust pathogen (Puccinia striiformis f. sp. tritici) and the barley stripe rust pathogen (Puccinia striiformis f. sp. hordei).</title>
        <authorList>
            <person name="Xia C."/>
            <person name="Wang M."/>
            <person name="Yin C."/>
            <person name="Cornejo O.E."/>
            <person name="Hulbert S.H."/>
            <person name="Chen X."/>
        </authorList>
    </citation>
    <scope>NUCLEOTIDE SEQUENCE [LARGE SCALE GENOMIC DNA]</scope>
    <source>
        <strain evidence="3">93TX-2</strain>
    </source>
</reference>
<dbReference type="AlphaFoldDB" id="A0A2S4VL32"/>
<feature type="compositionally biased region" description="Polar residues" evidence="1">
    <location>
        <begin position="378"/>
        <end position="399"/>
    </location>
</feature>
<organism evidence="2 3">
    <name type="scientific">Puccinia striiformis</name>
    <dbReference type="NCBI Taxonomy" id="27350"/>
    <lineage>
        <taxon>Eukaryota</taxon>
        <taxon>Fungi</taxon>
        <taxon>Dikarya</taxon>
        <taxon>Basidiomycota</taxon>
        <taxon>Pucciniomycotina</taxon>
        <taxon>Pucciniomycetes</taxon>
        <taxon>Pucciniales</taxon>
        <taxon>Pucciniaceae</taxon>
        <taxon>Puccinia</taxon>
    </lineage>
</organism>
<feature type="compositionally biased region" description="Polar residues" evidence="1">
    <location>
        <begin position="312"/>
        <end position="344"/>
    </location>
</feature>
<dbReference type="EMBL" id="PKSM01000120">
    <property type="protein sequence ID" value="POW10266.1"/>
    <property type="molecule type" value="Genomic_DNA"/>
</dbReference>
<reference evidence="2 3" key="1">
    <citation type="submission" date="2017-12" db="EMBL/GenBank/DDBJ databases">
        <title>Gene loss provides genomic basis for host adaptation in cereal stripe rust fungi.</title>
        <authorList>
            <person name="Xia C."/>
        </authorList>
    </citation>
    <scope>NUCLEOTIDE SEQUENCE [LARGE SCALE GENOMIC DNA]</scope>
    <source>
        <strain evidence="2 3">93TX-2</strain>
    </source>
</reference>
<feature type="region of interest" description="Disordered" evidence="1">
    <location>
        <begin position="569"/>
        <end position="593"/>
    </location>
</feature>
<feature type="region of interest" description="Disordered" evidence="1">
    <location>
        <begin position="189"/>
        <end position="209"/>
    </location>
</feature>
<protein>
    <submittedName>
        <fullName evidence="2">Uncharacterized protein</fullName>
    </submittedName>
</protein>
<keyword evidence="3" id="KW-1185">Reference proteome</keyword>
<dbReference type="Proteomes" id="UP000238274">
    <property type="component" value="Unassembled WGS sequence"/>
</dbReference>
<dbReference type="VEuPathDB" id="FungiDB:PSTT_17032"/>
<dbReference type="OrthoDB" id="2506573at2759"/>
<feature type="compositionally biased region" description="Basic and acidic residues" evidence="1">
    <location>
        <begin position="267"/>
        <end position="278"/>
    </location>
</feature>
<proteinExistence type="predicted"/>
<comment type="caution">
    <text evidence="2">The sequence shown here is derived from an EMBL/GenBank/DDBJ whole genome shotgun (WGS) entry which is preliminary data.</text>
</comment>
<gene>
    <name evidence="2" type="ORF">PSHT_08827</name>
</gene>
<dbReference type="VEuPathDB" id="FungiDB:PSHT_08827"/>
<feature type="region of interest" description="Disordered" evidence="1">
    <location>
        <begin position="378"/>
        <end position="424"/>
    </location>
</feature>